<evidence type="ECO:0000256" key="1">
    <source>
        <dbReference type="SAM" id="Phobius"/>
    </source>
</evidence>
<accession>A0A834KYW5</accession>
<name>A0A834KYW5_ORYME</name>
<keyword evidence="1" id="KW-0472">Membrane</keyword>
<sequence>MQESPEQTGFLYVFLVAVVMTLTGMIGYLKQGLKRSLKATKTRSLPSLRTVQKSRPTDSSILLIAMEMTHFSLNGYPKRVPGWTGEKEKTNLKAPVTPQKRSFRILHV</sequence>
<dbReference type="EMBL" id="WKFB01000100">
    <property type="protein sequence ID" value="KAF6735759.1"/>
    <property type="molecule type" value="Genomic_DNA"/>
</dbReference>
<gene>
    <name evidence="2" type="ORF">FQA47_002320</name>
</gene>
<keyword evidence="1" id="KW-0812">Transmembrane</keyword>
<evidence type="ECO:0000313" key="2">
    <source>
        <dbReference type="EMBL" id="KAF6735759.1"/>
    </source>
</evidence>
<dbReference type="Proteomes" id="UP000646548">
    <property type="component" value="Unassembled WGS sequence"/>
</dbReference>
<feature type="transmembrane region" description="Helical" evidence="1">
    <location>
        <begin position="12"/>
        <end position="29"/>
    </location>
</feature>
<keyword evidence="1" id="KW-1133">Transmembrane helix</keyword>
<protein>
    <submittedName>
        <fullName evidence="2">Uncharacterized protein</fullName>
    </submittedName>
</protein>
<dbReference type="AlphaFoldDB" id="A0A834KYW5"/>
<proteinExistence type="predicted"/>
<comment type="caution">
    <text evidence="2">The sequence shown here is derived from an EMBL/GenBank/DDBJ whole genome shotgun (WGS) entry which is preliminary data.</text>
</comment>
<reference evidence="2" key="1">
    <citation type="journal article" name="BMC Genomics">
        <title>Long-read sequencing and de novo genome assembly of marine medaka (Oryzias melastigma).</title>
        <authorList>
            <person name="Liang P."/>
            <person name="Saqib H.S.A."/>
            <person name="Ni X."/>
            <person name="Shen Y."/>
        </authorList>
    </citation>
    <scope>NUCLEOTIDE SEQUENCE</scope>
    <source>
        <strain evidence="2">Bigg-433</strain>
    </source>
</reference>
<organism evidence="2 3">
    <name type="scientific">Oryzias melastigma</name>
    <name type="common">Marine medaka</name>
    <dbReference type="NCBI Taxonomy" id="30732"/>
    <lineage>
        <taxon>Eukaryota</taxon>
        <taxon>Metazoa</taxon>
        <taxon>Chordata</taxon>
        <taxon>Craniata</taxon>
        <taxon>Vertebrata</taxon>
        <taxon>Euteleostomi</taxon>
        <taxon>Actinopterygii</taxon>
        <taxon>Neopterygii</taxon>
        <taxon>Teleostei</taxon>
        <taxon>Neoteleostei</taxon>
        <taxon>Acanthomorphata</taxon>
        <taxon>Ovalentaria</taxon>
        <taxon>Atherinomorphae</taxon>
        <taxon>Beloniformes</taxon>
        <taxon>Adrianichthyidae</taxon>
        <taxon>Oryziinae</taxon>
        <taxon>Oryzias</taxon>
    </lineage>
</organism>
<evidence type="ECO:0000313" key="3">
    <source>
        <dbReference type="Proteomes" id="UP000646548"/>
    </source>
</evidence>